<dbReference type="PROSITE" id="PS50937">
    <property type="entry name" value="HTH_MERR_2"/>
    <property type="match status" value="1"/>
</dbReference>
<protein>
    <submittedName>
        <fullName evidence="7">Redox-sensitive transcriptional activator SoxR</fullName>
    </submittedName>
</protein>
<evidence type="ECO:0000313" key="7">
    <source>
        <dbReference type="EMBL" id="MBH0114416.1"/>
    </source>
</evidence>
<comment type="caution">
    <text evidence="7">The sequence shown here is derived from an EMBL/GenBank/DDBJ whole genome shotgun (WGS) entry which is preliminary data.</text>
</comment>
<reference evidence="7" key="1">
    <citation type="submission" date="2020-11" db="EMBL/GenBank/DDBJ databases">
        <title>Novosphingobium aureum sp. nov., a marine bacterium isolated from sediment of a salt flat.</title>
        <authorList>
            <person name="Yoo Y."/>
            <person name="Kim J.-J."/>
        </authorList>
    </citation>
    <scope>NUCLEOTIDE SEQUENCE</scope>
    <source>
        <strain evidence="7">YJ-S2-02</strain>
    </source>
</reference>
<evidence type="ECO:0000256" key="4">
    <source>
        <dbReference type="ARBA" id="ARBA00023125"/>
    </source>
</evidence>
<dbReference type="RefSeq" id="WP_197165796.1">
    <property type="nucleotide sequence ID" value="NZ_JADZGI010000003.1"/>
</dbReference>
<keyword evidence="4" id="KW-0238">DNA-binding</keyword>
<dbReference type="Pfam" id="PF13411">
    <property type="entry name" value="MerR_1"/>
    <property type="match status" value="1"/>
</dbReference>
<dbReference type="InterPro" id="IPR000551">
    <property type="entry name" value="MerR-type_HTH_dom"/>
</dbReference>
<evidence type="ECO:0000256" key="1">
    <source>
        <dbReference type="ARBA" id="ARBA00022714"/>
    </source>
</evidence>
<name>A0A931MMR3_9SPHN</name>
<dbReference type="SMART" id="SM00422">
    <property type="entry name" value="HTH_MERR"/>
    <property type="match status" value="1"/>
</dbReference>
<dbReference type="SUPFAM" id="SSF46955">
    <property type="entry name" value="Putative DNA-binding domain"/>
    <property type="match status" value="1"/>
</dbReference>
<accession>A0A931MMR3</accession>
<evidence type="ECO:0000256" key="2">
    <source>
        <dbReference type="ARBA" id="ARBA00023004"/>
    </source>
</evidence>
<feature type="domain" description="HTH merR-type" evidence="6">
    <location>
        <begin position="8"/>
        <end position="76"/>
    </location>
</feature>
<dbReference type="InterPro" id="IPR010211">
    <property type="entry name" value="Redox-sen_tscrpt-act_SoxR"/>
</dbReference>
<keyword evidence="1" id="KW-0479">Metal-binding</keyword>
<dbReference type="InterPro" id="IPR009061">
    <property type="entry name" value="DNA-bd_dom_put_sf"/>
</dbReference>
<dbReference type="PROSITE" id="PS00552">
    <property type="entry name" value="HTH_MERR_1"/>
    <property type="match status" value="1"/>
</dbReference>
<evidence type="ECO:0000256" key="5">
    <source>
        <dbReference type="SAM" id="MobiDB-lite"/>
    </source>
</evidence>
<dbReference type="GO" id="GO:0003677">
    <property type="term" value="F:DNA binding"/>
    <property type="evidence" value="ECO:0007669"/>
    <property type="project" value="UniProtKB-KW"/>
</dbReference>
<dbReference type="Gene3D" id="1.10.1660.10">
    <property type="match status" value="1"/>
</dbReference>
<gene>
    <name evidence="7" type="primary">soxR</name>
    <name evidence="7" type="ORF">I5E68_15835</name>
</gene>
<dbReference type="GO" id="GO:0051537">
    <property type="term" value="F:2 iron, 2 sulfur cluster binding"/>
    <property type="evidence" value="ECO:0007669"/>
    <property type="project" value="UniProtKB-KW"/>
</dbReference>
<organism evidence="7 8">
    <name type="scientific">Novosphingobium aureum</name>
    <dbReference type="NCBI Taxonomy" id="2792964"/>
    <lineage>
        <taxon>Bacteria</taxon>
        <taxon>Pseudomonadati</taxon>
        <taxon>Pseudomonadota</taxon>
        <taxon>Alphaproteobacteria</taxon>
        <taxon>Sphingomonadales</taxon>
        <taxon>Sphingomonadaceae</taxon>
        <taxon>Novosphingobium</taxon>
    </lineage>
</organism>
<keyword evidence="3" id="KW-0411">Iron-sulfur</keyword>
<sequence length="173" mass="19048">MPLDRDKALTVGELARRSGVAVSTIHFYEKKQLIEGWRTGGNQRRYARSTLRRVAIIRVAQQAGVPLALVREHLDRFPHTPITVAEWAQISRDWHAMLDERIAALTQLRDRLGSCIGCGCLSMTDCPLRNPDDMLGDEGSGPQLLTVPGQTNADEEATSNRAATSAERETGIG</sequence>
<dbReference type="PANTHER" id="PTHR30204">
    <property type="entry name" value="REDOX-CYCLING DRUG-SENSING TRANSCRIPTIONAL ACTIVATOR SOXR"/>
    <property type="match status" value="1"/>
</dbReference>
<dbReference type="InterPro" id="IPR047057">
    <property type="entry name" value="MerR_fam"/>
</dbReference>
<dbReference type="Proteomes" id="UP000617634">
    <property type="component" value="Unassembled WGS sequence"/>
</dbReference>
<evidence type="ECO:0000313" key="8">
    <source>
        <dbReference type="Proteomes" id="UP000617634"/>
    </source>
</evidence>
<dbReference type="PANTHER" id="PTHR30204:SF0">
    <property type="entry name" value="REDOX-SENSITIVE TRANSCRIPTIONAL ACTIVATOR SOXR"/>
    <property type="match status" value="1"/>
</dbReference>
<dbReference type="GO" id="GO:0006979">
    <property type="term" value="P:response to oxidative stress"/>
    <property type="evidence" value="ECO:0007669"/>
    <property type="project" value="InterPro"/>
</dbReference>
<keyword evidence="2" id="KW-0408">Iron</keyword>
<evidence type="ECO:0000256" key="3">
    <source>
        <dbReference type="ARBA" id="ARBA00023014"/>
    </source>
</evidence>
<dbReference type="PRINTS" id="PR00040">
    <property type="entry name" value="HTHMERR"/>
</dbReference>
<proteinExistence type="predicted"/>
<dbReference type="CDD" id="cd01110">
    <property type="entry name" value="HTH_SoxR"/>
    <property type="match status" value="1"/>
</dbReference>
<dbReference type="AlphaFoldDB" id="A0A931MMR3"/>
<keyword evidence="1" id="KW-0001">2Fe-2S</keyword>
<dbReference type="EMBL" id="JADZGI010000003">
    <property type="protein sequence ID" value="MBH0114416.1"/>
    <property type="molecule type" value="Genomic_DNA"/>
</dbReference>
<feature type="region of interest" description="Disordered" evidence="5">
    <location>
        <begin position="132"/>
        <end position="173"/>
    </location>
</feature>
<dbReference type="NCBIfam" id="TIGR01950">
    <property type="entry name" value="SoxR"/>
    <property type="match status" value="1"/>
</dbReference>
<dbReference type="GO" id="GO:0003700">
    <property type="term" value="F:DNA-binding transcription factor activity"/>
    <property type="evidence" value="ECO:0007669"/>
    <property type="project" value="InterPro"/>
</dbReference>
<evidence type="ECO:0000259" key="6">
    <source>
        <dbReference type="PROSITE" id="PS50937"/>
    </source>
</evidence>
<keyword evidence="8" id="KW-1185">Reference proteome</keyword>